<protein>
    <recommendedName>
        <fullName evidence="7">L-lactate dehydrogenase</fullName>
    </recommendedName>
</protein>
<dbReference type="EMBL" id="JAAAUY010000015">
    <property type="protein sequence ID" value="KAF9337835.1"/>
    <property type="molecule type" value="Genomic_DNA"/>
</dbReference>
<dbReference type="InterPro" id="IPR001236">
    <property type="entry name" value="Lactate/malate_DH_N"/>
</dbReference>
<dbReference type="SUPFAM" id="SSF56327">
    <property type="entry name" value="LDH C-terminal domain-like"/>
    <property type="match status" value="1"/>
</dbReference>
<comment type="caution">
    <text evidence="5">The sequence shown here is derived from an EMBL/GenBank/DDBJ whole genome shotgun (WGS) entry which is preliminary data.</text>
</comment>
<dbReference type="AlphaFoldDB" id="A0A9P5SSV7"/>
<dbReference type="PANTHER" id="PTHR43128:SF16">
    <property type="entry name" value="L-LACTATE DEHYDROGENASE"/>
    <property type="match status" value="1"/>
</dbReference>
<dbReference type="InterPro" id="IPR036291">
    <property type="entry name" value="NAD(P)-bd_dom_sf"/>
</dbReference>
<dbReference type="CDD" id="cd00300">
    <property type="entry name" value="LDH_like"/>
    <property type="match status" value="1"/>
</dbReference>
<organism evidence="5 6">
    <name type="scientific">Podila minutissima</name>
    <dbReference type="NCBI Taxonomy" id="64525"/>
    <lineage>
        <taxon>Eukaryota</taxon>
        <taxon>Fungi</taxon>
        <taxon>Fungi incertae sedis</taxon>
        <taxon>Mucoromycota</taxon>
        <taxon>Mortierellomycotina</taxon>
        <taxon>Mortierellomycetes</taxon>
        <taxon>Mortierellales</taxon>
        <taxon>Mortierellaceae</taxon>
        <taxon>Podila</taxon>
    </lineage>
</organism>
<evidence type="ECO:0000313" key="6">
    <source>
        <dbReference type="Proteomes" id="UP000696485"/>
    </source>
</evidence>
<dbReference type="PRINTS" id="PR00086">
    <property type="entry name" value="LLDHDRGNASE"/>
</dbReference>
<dbReference type="Pfam" id="PF02866">
    <property type="entry name" value="Ldh_1_C"/>
    <property type="match status" value="1"/>
</dbReference>
<accession>A0A9P5SSV7</accession>
<evidence type="ECO:0000313" key="5">
    <source>
        <dbReference type="EMBL" id="KAF9337835.1"/>
    </source>
</evidence>
<evidence type="ECO:0008006" key="7">
    <source>
        <dbReference type="Google" id="ProtNLM"/>
    </source>
</evidence>
<dbReference type="GO" id="GO:0006089">
    <property type="term" value="P:lactate metabolic process"/>
    <property type="evidence" value="ECO:0007669"/>
    <property type="project" value="TreeGrafter"/>
</dbReference>
<dbReference type="Proteomes" id="UP000696485">
    <property type="component" value="Unassembled WGS sequence"/>
</dbReference>
<dbReference type="InterPro" id="IPR022383">
    <property type="entry name" value="Lactate/malate_DH_C"/>
</dbReference>
<name>A0A9P5SSV7_9FUNG</name>
<dbReference type="Gene3D" id="3.90.110.10">
    <property type="entry name" value="Lactate dehydrogenase/glycoside hydrolase, family 4, C-terminal"/>
    <property type="match status" value="1"/>
</dbReference>
<feature type="domain" description="Lactate/malate dehydrogenase C-terminal" evidence="4">
    <location>
        <begin position="151"/>
        <end position="297"/>
    </location>
</feature>
<evidence type="ECO:0000256" key="2">
    <source>
        <dbReference type="ARBA" id="ARBA00023027"/>
    </source>
</evidence>
<dbReference type="InterPro" id="IPR015955">
    <property type="entry name" value="Lactate_DH/Glyco_Ohase_4_C"/>
</dbReference>
<proteinExistence type="predicted"/>
<dbReference type="InterPro" id="IPR001557">
    <property type="entry name" value="L-lactate/malate_DH"/>
</dbReference>
<dbReference type="PANTHER" id="PTHR43128">
    <property type="entry name" value="L-2-HYDROXYCARBOXYLATE DEHYDROGENASE (NAD(P)(+))"/>
    <property type="match status" value="1"/>
</dbReference>
<feature type="domain" description="Lactate/malate dehydrogenase N-terminal" evidence="3">
    <location>
        <begin position="13"/>
        <end position="148"/>
    </location>
</feature>
<dbReference type="Gene3D" id="3.40.50.720">
    <property type="entry name" value="NAD(P)-binding Rossmann-like Domain"/>
    <property type="match status" value="1"/>
</dbReference>
<gene>
    <name evidence="5" type="ORF">BG006_002200</name>
</gene>
<keyword evidence="2" id="KW-0520">NAD</keyword>
<dbReference type="GO" id="GO:0004459">
    <property type="term" value="F:L-lactate dehydrogenase (NAD+) activity"/>
    <property type="evidence" value="ECO:0007669"/>
    <property type="project" value="TreeGrafter"/>
</dbReference>
<keyword evidence="1" id="KW-0560">Oxidoreductase</keyword>
<dbReference type="Pfam" id="PF00056">
    <property type="entry name" value="Ldh_1_N"/>
    <property type="match status" value="1"/>
</dbReference>
<sequence length="437" mass="46949">MHTIPTLANTSPKVAIIGAGMVGSAVAFACLNRSVVSDLLVNDISKIGLGQVLDLEDAAFFSSAKVRHASLQDCGQADIIVMTAGYNNGPGESRDTLIHRNELVLKDVLGKMQPIKSSAIFIMVANPVNILTFMAQKLTGLPPSQVFGSGTYLDTIRLRNTIRKTLDVSDASIQAYVVGDHGDQQVALWSSATVGGQPLLTFPEFEHMNTSKIAHQCSRKVYSIIEYKGGSSFGIGAIIAEVIECINLNKKSVIPLTVYSDRYDVCLSLPAVLGVNGIDRIIYPQMNATEDAALQAYIKSNQAFCINYRQENITQGPTLIDKSPSLQLIGSPVDNIPDLQPSPSLSLKKVGSFSLLGPSAEASSEMTKKVSALKKPSSFRVFKSPVFSFIRRSSNKKTPSTVVESDMISSSTERKSYSTLESSNSLVLLSPSSSGQC</sequence>
<evidence type="ECO:0000259" key="4">
    <source>
        <dbReference type="Pfam" id="PF02866"/>
    </source>
</evidence>
<dbReference type="SUPFAM" id="SSF51735">
    <property type="entry name" value="NAD(P)-binding Rossmann-fold domains"/>
    <property type="match status" value="1"/>
</dbReference>
<reference evidence="5" key="1">
    <citation type="journal article" date="2020" name="Fungal Divers.">
        <title>Resolving the Mortierellaceae phylogeny through synthesis of multi-gene phylogenetics and phylogenomics.</title>
        <authorList>
            <person name="Vandepol N."/>
            <person name="Liber J."/>
            <person name="Desiro A."/>
            <person name="Na H."/>
            <person name="Kennedy M."/>
            <person name="Barry K."/>
            <person name="Grigoriev I.V."/>
            <person name="Miller A.N."/>
            <person name="O'Donnell K."/>
            <person name="Stajich J.E."/>
            <person name="Bonito G."/>
        </authorList>
    </citation>
    <scope>NUCLEOTIDE SEQUENCE</scope>
    <source>
        <strain evidence="5">NVP1</strain>
    </source>
</reference>
<keyword evidence="6" id="KW-1185">Reference proteome</keyword>
<evidence type="ECO:0000259" key="3">
    <source>
        <dbReference type="Pfam" id="PF00056"/>
    </source>
</evidence>
<evidence type="ECO:0000256" key="1">
    <source>
        <dbReference type="ARBA" id="ARBA00023002"/>
    </source>
</evidence>